<evidence type="ECO:0000256" key="8">
    <source>
        <dbReference type="ARBA" id="ARBA00023014"/>
    </source>
</evidence>
<proteinExistence type="inferred from homology"/>
<accession>A0A0F9NJI3</accession>
<keyword evidence="2" id="KW-0004">4Fe-4S</keyword>
<evidence type="ECO:0000256" key="4">
    <source>
        <dbReference type="ARBA" id="ARBA00022723"/>
    </source>
</evidence>
<dbReference type="PROSITE" id="PS51669">
    <property type="entry name" value="4FE4S_MOW_BIS_MGD"/>
    <property type="match status" value="1"/>
</dbReference>
<dbReference type="PROSITE" id="PS51379">
    <property type="entry name" value="4FE4S_FER_2"/>
    <property type="match status" value="2"/>
</dbReference>
<dbReference type="SUPFAM" id="SSF53706">
    <property type="entry name" value="Formate dehydrogenase/DMSO reductase, domains 1-3"/>
    <property type="match status" value="1"/>
</dbReference>
<dbReference type="Gene3D" id="2.20.25.90">
    <property type="entry name" value="ADC-like domains"/>
    <property type="match status" value="1"/>
</dbReference>
<dbReference type="InterPro" id="IPR006656">
    <property type="entry name" value="Mopterin_OxRdtase"/>
</dbReference>
<evidence type="ECO:0000313" key="11">
    <source>
        <dbReference type="EMBL" id="KKM89020.1"/>
    </source>
</evidence>
<gene>
    <name evidence="11" type="ORF">LCGC14_1252840</name>
</gene>
<dbReference type="SMART" id="SM00926">
    <property type="entry name" value="Molybdop_Fe4S4"/>
    <property type="match status" value="1"/>
</dbReference>
<evidence type="ECO:0000256" key="1">
    <source>
        <dbReference type="ARBA" id="ARBA00010312"/>
    </source>
</evidence>
<dbReference type="Gene3D" id="3.30.2070.10">
    <property type="entry name" value="Formate dehydrogenase/DMSO reductase"/>
    <property type="match status" value="1"/>
</dbReference>
<dbReference type="GO" id="GO:0046872">
    <property type="term" value="F:metal ion binding"/>
    <property type="evidence" value="ECO:0007669"/>
    <property type="project" value="UniProtKB-KW"/>
</dbReference>
<dbReference type="EMBL" id="LAZR01006882">
    <property type="protein sequence ID" value="KKM89020.1"/>
    <property type="molecule type" value="Genomic_DNA"/>
</dbReference>
<keyword evidence="8" id="KW-0411">Iron-sulfur</keyword>
<dbReference type="InterPro" id="IPR017896">
    <property type="entry name" value="4Fe4S_Fe-S-bd"/>
</dbReference>
<dbReference type="Gene3D" id="3.30.70.20">
    <property type="match status" value="2"/>
</dbReference>
<evidence type="ECO:0000259" key="10">
    <source>
        <dbReference type="PROSITE" id="PS51669"/>
    </source>
</evidence>
<evidence type="ECO:0000256" key="6">
    <source>
        <dbReference type="ARBA" id="ARBA00023002"/>
    </source>
</evidence>
<dbReference type="CDD" id="cd10551">
    <property type="entry name" value="PsrB"/>
    <property type="match status" value="1"/>
</dbReference>
<evidence type="ECO:0000259" key="9">
    <source>
        <dbReference type="PROSITE" id="PS51379"/>
    </source>
</evidence>
<feature type="domain" description="4Fe-4S ferredoxin-type" evidence="9">
    <location>
        <begin position="798"/>
        <end position="828"/>
    </location>
</feature>
<protein>
    <recommendedName>
        <fullName evidence="12">4Fe-4S ferredoxin-type domain-containing protein</fullName>
    </recommendedName>
</protein>
<dbReference type="GO" id="GO:0051539">
    <property type="term" value="F:4 iron, 4 sulfur cluster binding"/>
    <property type="evidence" value="ECO:0007669"/>
    <property type="project" value="UniProtKB-KW"/>
</dbReference>
<dbReference type="Pfam" id="PF01568">
    <property type="entry name" value="Molydop_binding"/>
    <property type="match status" value="1"/>
</dbReference>
<dbReference type="Gene3D" id="2.40.40.20">
    <property type="match status" value="1"/>
</dbReference>
<organism evidence="11">
    <name type="scientific">marine sediment metagenome</name>
    <dbReference type="NCBI Taxonomy" id="412755"/>
    <lineage>
        <taxon>unclassified sequences</taxon>
        <taxon>metagenomes</taxon>
        <taxon>ecological metagenomes</taxon>
    </lineage>
</organism>
<dbReference type="Pfam" id="PF12797">
    <property type="entry name" value="Fer4_2"/>
    <property type="match status" value="1"/>
</dbReference>
<dbReference type="Gene3D" id="3.40.228.10">
    <property type="entry name" value="Dimethylsulfoxide Reductase, domain 2"/>
    <property type="match status" value="1"/>
</dbReference>
<dbReference type="GO" id="GO:0043546">
    <property type="term" value="F:molybdopterin cofactor binding"/>
    <property type="evidence" value="ECO:0007669"/>
    <property type="project" value="InterPro"/>
</dbReference>
<keyword evidence="6" id="KW-0560">Oxidoreductase</keyword>
<feature type="domain" description="4Fe-4S ferredoxin-type" evidence="9">
    <location>
        <begin position="853"/>
        <end position="885"/>
    </location>
</feature>
<dbReference type="SUPFAM" id="SSF54862">
    <property type="entry name" value="4Fe-4S ferredoxins"/>
    <property type="match status" value="1"/>
</dbReference>
<comment type="caution">
    <text evidence="11">The sequence shown here is derived from an EMBL/GenBank/DDBJ whole genome shotgun (WGS) entry which is preliminary data.</text>
</comment>
<dbReference type="PANTHER" id="PTHR43742">
    <property type="entry name" value="TRIMETHYLAMINE-N-OXIDE REDUCTASE"/>
    <property type="match status" value="1"/>
</dbReference>
<keyword evidence="4" id="KW-0479">Metal-binding</keyword>
<dbReference type="Pfam" id="PF00384">
    <property type="entry name" value="Molybdopterin"/>
    <property type="match status" value="1"/>
</dbReference>
<evidence type="ECO:0008006" key="12">
    <source>
        <dbReference type="Google" id="ProtNLM"/>
    </source>
</evidence>
<dbReference type="Pfam" id="PF13247">
    <property type="entry name" value="Fer4_11"/>
    <property type="match status" value="1"/>
</dbReference>
<reference evidence="11" key="1">
    <citation type="journal article" date="2015" name="Nature">
        <title>Complex archaea that bridge the gap between prokaryotes and eukaryotes.</title>
        <authorList>
            <person name="Spang A."/>
            <person name="Saw J.H."/>
            <person name="Jorgensen S.L."/>
            <person name="Zaremba-Niedzwiedzka K."/>
            <person name="Martijn J."/>
            <person name="Lind A.E."/>
            <person name="van Eijk R."/>
            <person name="Schleper C."/>
            <person name="Guy L."/>
            <person name="Ettema T.J."/>
        </authorList>
    </citation>
    <scope>NUCLEOTIDE SEQUENCE</scope>
</reference>
<dbReference type="Pfam" id="PF04879">
    <property type="entry name" value="Molybdop_Fe4S4"/>
    <property type="match status" value="1"/>
</dbReference>
<keyword evidence="7" id="KW-0408">Iron</keyword>
<evidence type="ECO:0000256" key="2">
    <source>
        <dbReference type="ARBA" id="ARBA00022485"/>
    </source>
</evidence>
<dbReference type="InterPro" id="IPR050612">
    <property type="entry name" value="Prok_Mopterin_Oxidored"/>
</dbReference>
<keyword evidence="5" id="KW-0732">Signal</keyword>
<sequence>MKHTIERRNFLKYLGAVGLGSGLKNLLTIKSRSVEHLTSMVTPPKGVVPGVANWYASACGQCSAGCGINVRIREGRAKKIEGNAGHPLNKGKICARGQAGLQVLYNPDRIKHPLIKKNGKFQKLSWNEAIKIAAEKLGEAKSKPNKVAFISGSQKGSLGLLIKSFTNSLSSDKVLFYEFLNEIASSAANKQSFDSDGLLDLDIENTEHILSLGSNFLENFSSAVKNSVGYGKMRDTQEGAIGKRGHLTQFESRLTITGASADDWHPIKPHSESLIGLAVAHTIVKEKLADASVSGELDKWEEALKDYTPEEVSKKSGVSAQKIEEAAKNFAKAETAIAICGGAAAAQKDGVLNATVANILNHLVGSVGKQGGVQIPVAGYLASAGKNSTVEQMDELAKSMGEGGIDVAVIYNTNPEFNLPGKVGFASNFRRVPFKISLSSFIDDTSKEADLILPSSNYLESWGDSVPEADSGHITHTLAQPVVDSLYKTLSTGDILLKITKLIGGSVAAANPYRNFRAFLQNSWKSIYQKAKSAGHTAEATFETFWNSSVQKGGFWTDEASFTAPTKRPAPSLISAVAEHDSEEGEGEFSLLPYPGAGTYDGRGANQPWLQQLPEPLVTGAWSTWAEINPETAKELNVEMGDILNIKSSTGTIKLPAYIFPAIEPKTIAVPIGRGHKSYGRYAKEGKNVLKIIDSLKIKGTGDLAWAATKIDVSKGSGWVDITRTEPRQLLAGEVVLREFDREIVQWMDPDEYEKVKDHHEKPIDALPPHREANNTDDFWGGIVQPSKDKVDTSEFRWGMVIDLDKCTGCSACMVACYAENNLPIVPSDQFERRRHKNWIRVDRYWEGDYPNVRAKVLPANCQHCGKAPCEGVCPVYAAFHTKDGLNGQVYQRCVGTRYCNVGCPYKARIFNWFNPDWPKPLNMQLNTDISVRTAGITEKCTFCVQRIREAKDKAKDENRKVRDGEIQTACMQTCPSSAITFGNLIDNKSEASKLTTSPRRYRVLEELDTVPAVIYLQAVRKGAVEHKKKTGGKESESGGETH</sequence>
<dbReference type="InterPro" id="IPR009010">
    <property type="entry name" value="Asp_de-COase-like_dom_sf"/>
</dbReference>
<dbReference type="InterPro" id="IPR006657">
    <property type="entry name" value="MoPterin_dinucl-bd_dom"/>
</dbReference>
<comment type="similarity">
    <text evidence="1">Belongs to the prokaryotic molybdopterin-containing oxidoreductase family.</text>
</comment>
<evidence type="ECO:0000256" key="7">
    <source>
        <dbReference type="ARBA" id="ARBA00023004"/>
    </source>
</evidence>
<dbReference type="GO" id="GO:0016491">
    <property type="term" value="F:oxidoreductase activity"/>
    <property type="evidence" value="ECO:0007669"/>
    <property type="project" value="UniProtKB-KW"/>
</dbReference>
<dbReference type="AlphaFoldDB" id="A0A0F9NJI3"/>
<feature type="domain" description="4Fe-4S Mo/W bis-MGD-type" evidence="10">
    <location>
        <begin position="52"/>
        <end position="108"/>
    </location>
</feature>
<name>A0A0F9NJI3_9ZZZZ</name>
<dbReference type="Gene3D" id="3.40.50.740">
    <property type="match status" value="1"/>
</dbReference>
<evidence type="ECO:0000256" key="3">
    <source>
        <dbReference type="ARBA" id="ARBA00022505"/>
    </source>
</evidence>
<dbReference type="PANTHER" id="PTHR43742:SF9">
    <property type="entry name" value="TETRATHIONATE REDUCTASE SUBUNIT A"/>
    <property type="match status" value="1"/>
</dbReference>
<keyword evidence="3" id="KW-0500">Molybdenum</keyword>
<evidence type="ECO:0000256" key="5">
    <source>
        <dbReference type="ARBA" id="ARBA00022729"/>
    </source>
</evidence>
<dbReference type="SUPFAM" id="SSF50692">
    <property type="entry name" value="ADC-like"/>
    <property type="match status" value="1"/>
</dbReference>
<dbReference type="InterPro" id="IPR006963">
    <property type="entry name" value="Mopterin_OxRdtase_4Fe-4S_dom"/>
</dbReference>